<dbReference type="EMBL" id="ML213505">
    <property type="protein sequence ID" value="TFK54713.1"/>
    <property type="molecule type" value="Genomic_DNA"/>
</dbReference>
<dbReference type="AlphaFoldDB" id="A0A5C3NBJ3"/>
<organism evidence="2 3">
    <name type="scientific">Heliocybe sulcata</name>
    <dbReference type="NCBI Taxonomy" id="5364"/>
    <lineage>
        <taxon>Eukaryota</taxon>
        <taxon>Fungi</taxon>
        <taxon>Dikarya</taxon>
        <taxon>Basidiomycota</taxon>
        <taxon>Agaricomycotina</taxon>
        <taxon>Agaricomycetes</taxon>
        <taxon>Gloeophyllales</taxon>
        <taxon>Gloeophyllaceae</taxon>
        <taxon>Heliocybe</taxon>
    </lineage>
</organism>
<feature type="transmembrane region" description="Helical" evidence="1">
    <location>
        <begin position="98"/>
        <end position="118"/>
    </location>
</feature>
<feature type="transmembrane region" description="Helical" evidence="1">
    <location>
        <begin position="12"/>
        <end position="33"/>
    </location>
</feature>
<keyword evidence="3" id="KW-1185">Reference proteome</keyword>
<name>A0A5C3NBJ3_9AGAM</name>
<protein>
    <submittedName>
        <fullName evidence="2">Uncharacterized protein</fullName>
    </submittedName>
</protein>
<sequence length="295" mass="32147">MDYTAFLARNSVIGVSLLSIFYGVYVVLAGVAIHVLYRSRRKGGRIAGTKRISLSAAVLLFAMATAQVALYIADISCSVMDDLASDSGSVCPDILESVFPGMFIFDAQLMVADGLLAWRCFILFHRNKKLLAFLLILLAFETLPIIFVFLIPMDAYVYYYPVTLLTNLLLSGLLAGRILWHRRNMRMLSGQARFGRLASLIIECGVPYWIISLILVVTVYTGNVNSNAVQASAGLVTSIFPTLFIVLVELGMTEEQSTTIAAASAATHSIVFTSPTGTMQPGDEALRSTLLRSPV</sequence>
<accession>A0A5C3NBJ3</accession>
<keyword evidence="1" id="KW-1133">Transmembrane helix</keyword>
<evidence type="ECO:0000313" key="2">
    <source>
        <dbReference type="EMBL" id="TFK54713.1"/>
    </source>
</evidence>
<feature type="transmembrane region" description="Helical" evidence="1">
    <location>
        <begin position="200"/>
        <end position="222"/>
    </location>
</feature>
<feature type="transmembrane region" description="Helical" evidence="1">
    <location>
        <begin position="157"/>
        <end position="180"/>
    </location>
</feature>
<reference evidence="2 3" key="1">
    <citation type="journal article" date="2019" name="Nat. Ecol. Evol.">
        <title>Megaphylogeny resolves global patterns of mushroom evolution.</title>
        <authorList>
            <person name="Varga T."/>
            <person name="Krizsan K."/>
            <person name="Foldi C."/>
            <person name="Dima B."/>
            <person name="Sanchez-Garcia M."/>
            <person name="Sanchez-Ramirez S."/>
            <person name="Szollosi G.J."/>
            <person name="Szarkandi J.G."/>
            <person name="Papp V."/>
            <person name="Albert L."/>
            <person name="Andreopoulos W."/>
            <person name="Angelini C."/>
            <person name="Antonin V."/>
            <person name="Barry K.W."/>
            <person name="Bougher N.L."/>
            <person name="Buchanan P."/>
            <person name="Buyck B."/>
            <person name="Bense V."/>
            <person name="Catcheside P."/>
            <person name="Chovatia M."/>
            <person name="Cooper J."/>
            <person name="Damon W."/>
            <person name="Desjardin D."/>
            <person name="Finy P."/>
            <person name="Geml J."/>
            <person name="Haridas S."/>
            <person name="Hughes K."/>
            <person name="Justo A."/>
            <person name="Karasinski D."/>
            <person name="Kautmanova I."/>
            <person name="Kiss B."/>
            <person name="Kocsube S."/>
            <person name="Kotiranta H."/>
            <person name="LaButti K.M."/>
            <person name="Lechner B.E."/>
            <person name="Liimatainen K."/>
            <person name="Lipzen A."/>
            <person name="Lukacs Z."/>
            <person name="Mihaltcheva S."/>
            <person name="Morgado L.N."/>
            <person name="Niskanen T."/>
            <person name="Noordeloos M.E."/>
            <person name="Ohm R.A."/>
            <person name="Ortiz-Santana B."/>
            <person name="Ovrebo C."/>
            <person name="Racz N."/>
            <person name="Riley R."/>
            <person name="Savchenko A."/>
            <person name="Shiryaev A."/>
            <person name="Soop K."/>
            <person name="Spirin V."/>
            <person name="Szebenyi C."/>
            <person name="Tomsovsky M."/>
            <person name="Tulloss R.E."/>
            <person name="Uehling J."/>
            <person name="Grigoriev I.V."/>
            <person name="Vagvolgyi C."/>
            <person name="Papp T."/>
            <person name="Martin F.M."/>
            <person name="Miettinen O."/>
            <person name="Hibbett D.S."/>
            <person name="Nagy L.G."/>
        </authorList>
    </citation>
    <scope>NUCLEOTIDE SEQUENCE [LARGE SCALE GENOMIC DNA]</scope>
    <source>
        <strain evidence="2 3">OMC1185</strain>
    </source>
</reference>
<evidence type="ECO:0000256" key="1">
    <source>
        <dbReference type="SAM" id="Phobius"/>
    </source>
</evidence>
<keyword evidence="1" id="KW-0472">Membrane</keyword>
<feature type="transmembrane region" description="Helical" evidence="1">
    <location>
        <begin position="130"/>
        <end position="151"/>
    </location>
</feature>
<gene>
    <name evidence="2" type="ORF">OE88DRAFT_949152</name>
</gene>
<evidence type="ECO:0000313" key="3">
    <source>
        <dbReference type="Proteomes" id="UP000305948"/>
    </source>
</evidence>
<feature type="transmembrane region" description="Helical" evidence="1">
    <location>
        <begin position="54"/>
        <end position="73"/>
    </location>
</feature>
<feature type="transmembrane region" description="Helical" evidence="1">
    <location>
        <begin position="228"/>
        <end position="248"/>
    </location>
</feature>
<keyword evidence="1" id="KW-0812">Transmembrane</keyword>
<dbReference type="Proteomes" id="UP000305948">
    <property type="component" value="Unassembled WGS sequence"/>
</dbReference>
<proteinExistence type="predicted"/>